<protein>
    <recommendedName>
        <fullName evidence="7">CCHC-type domain-containing protein</fullName>
    </recommendedName>
</protein>
<keyword evidence="4" id="KW-0378">Hydrolase</keyword>
<feature type="compositionally biased region" description="Basic and acidic residues" evidence="6">
    <location>
        <begin position="13"/>
        <end position="22"/>
    </location>
</feature>
<evidence type="ECO:0000313" key="8">
    <source>
        <dbReference type="EMBL" id="EYC37387.1"/>
    </source>
</evidence>
<accession>A0A016WDL3</accession>
<dbReference type="OrthoDB" id="5860093at2759"/>
<evidence type="ECO:0000256" key="3">
    <source>
        <dbReference type="ARBA" id="ARBA00022722"/>
    </source>
</evidence>
<keyword evidence="4" id="KW-0255">Endonuclease</keyword>
<dbReference type="SMART" id="SM00343">
    <property type="entry name" value="ZnF_C2HC"/>
    <property type="match status" value="1"/>
</dbReference>
<dbReference type="SUPFAM" id="SSF50630">
    <property type="entry name" value="Acid proteases"/>
    <property type="match status" value="1"/>
</dbReference>
<dbReference type="InterPro" id="IPR036875">
    <property type="entry name" value="Znf_CCHC_sf"/>
</dbReference>
<evidence type="ECO:0000256" key="6">
    <source>
        <dbReference type="SAM" id="MobiDB-lite"/>
    </source>
</evidence>
<keyword evidence="2" id="KW-0548">Nucleotidyltransferase</keyword>
<evidence type="ECO:0000256" key="5">
    <source>
        <dbReference type="PROSITE-ProRule" id="PRU00047"/>
    </source>
</evidence>
<feature type="domain" description="CCHC-type" evidence="7">
    <location>
        <begin position="652"/>
        <end position="668"/>
    </location>
</feature>
<dbReference type="GO" id="GO:0019899">
    <property type="term" value="F:enzyme binding"/>
    <property type="evidence" value="ECO:0007669"/>
    <property type="project" value="UniProtKB-ARBA"/>
</dbReference>
<dbReference type="Gene3D" id="2.40.70.10">
    <property type="entry name" value="Acid Proteases"/>
    <property type="match status" value="1"/>
</dbReference>
<dbReference type="GO" id="GO:0004190">
    <property type="term" value="F:aspartic-type endopeptidase activity"/>
    <property type="evidence" value="ECO:0007669"/>
    <property type="project" value="InterPro"/>
</dbReference>
<dbReference type="Gene3D" id="4.10.60.10">
    <property type="entry name" value="Zinc finger, CCHC-type"/>
    <property type="match status" value="1"/>
</dbReference>
<dbReference type="InterPro" id="IPR001878">
    <property type="entry name" value="Znf_CCHC"/>
</dbReference>
<evidence type="ECO:0000256" key="4">
    <source>
        <dbReference type="ARBA" id="ARBA00022759"/>
    </source>
</evidence>
<dbReference type="PROSITE" id="PS00141">
    <property type="entry name" value="ASP_PROTEASE"/>
    <property type="match status" value="1"/>
</dbReference>
<dbReference type="Proteomes" id="UP000024635">
    <property type="component" value="Unassembled WGS sequence"/>
</dbReference>
<dbReference type="InterPro" id="IPR021109">
    <property type="entry name" value="Peptidase_aspartic_dom_sf"/>
</dbReference>
<feature type="region of interest" description="Disordered" evidence="6">
    <location>
        <begin position="844"/>
        <end position="866"/>
    </location>
</feature>
<organism evidence="8 9">
    <name type="scientific">Ancylostoma ceylanicum</name>
    <dbReference type="NCBI Taxonomy" id="53326"/>
    <lineage>
        <taxon>Eukaryota</taxon>
        <taxon>Metazoa</taxon>
        <taxon>Ecdysozoa</taxon>
        <taxon>Nematoda</taxon>
        <taxon>Chromadorea</taxon>
        <taxon>Rhabditida</taxon>
        <taxon>Rhabditina</taxon>
        <taxon>Rhabditomorpha</taxon>
        <taxon>Strongyloidea</taxon>
        <taxon>Ancylostomatidae</taxon>
        <taxon>Ancylostomatinae</taxon>
        <taxon>Ancylostoma</taxon>
    </lineage>
</organism>
<dbReference type="PANTHER" id="PTHR37984">
    <property type="entry name" value="PROTEIN CBG26694"/>
    <property type="match status" value="1"/>
</dbReference>
<keyword evidence="5" id="KW-0863">Zinc-finger</keyword>
<sequence>MRASKKASLRVRPQTEEQAGHNNLEKETVVGRGPHCSIHSLSFSVLCPELNYYFVHKITFSFASNLEKSGREEAGGEHAIGTVCGCINYEMILIVVGLISVAGPVFPIIQDRGTEVIYAVMGIKWLLCFLTLEAIEDSNCKWAEVLQEEDNMSERSQIANLAELEALSLDMPSQCDELASRKMRLEKLMRVVQEMAKQSVAQMSLSLEAIHDRIETLRKLPSSLKSQVDGGTCSRLRTGEEAANLARACIDGECRAIDAELGKLRKVEEQLNKTVALVIEALPSTVNEVLAQVPSHVVPGLLTARPMEPAITYTLSDDGVRRNMECQAGSDSIADVHGEFQWGKIGSQVLTRMMSNSSPSTSSLSQCGSQLDIGHMFAAMALLEVEMFSDPHGRGFSEFVMRFSMKYGNLGLRDHMLVHLLFSKLDGYPKAVAEALPKHVREGSFEHIIEALSSKFKENESATQMKAYMELKHLRMTKDVTREGSFEHIIEALSSKFKENESATQMKAYMELKHLRMTKDVTRYCLELESPTRRAYPDASEENSQERESWSQLTEWPEYLQLFTTMELAPEHSAYEMVKAMAQRCERSKEIAASMREASGEEAQHHPYLEGRETHVVGRREEDSQPLETTSLSSISCRSKVQQQSSFKNKIKCYNCNKLGHLRRYCRNRKVAEKTAEKDEHSQGSSGRAKMFTASLSKWICGSVGKVKGHDELVGRQTVTNVRLLGLTRKALLDTGSQISIIPLDMFQARLASGFGLDADVEEIPINQRNQVYDASGNKMSFEGAVRLTLQLGNGVKRRIALFVMAGGDGMVVLGTNALAKLGIGPTSTSGVLMTAEKVVNEAAGKTSATVKPTQRRRRRKQQSNVAKAPNSISLAGARLIRVGEGVGLERQESDGTVAFFKSTFEDRSENKWKRAGEIVWFGMAVSGVINKSEACMLLCTVCNIFVLGFTIYHNFSWAGFDTFSNVYDFIVPAMLVEGFLFTLQDNLRSAYADS</sequence>
<keyword evidence="1" id="KW-0808">Transferase</keyword>
<dbReference type="GO" id="GO:0016779">
    <property type="term" value="F:nucleotidyltransferase activity"/>
    <property type="evidence" value="ECO:0007669"/>
    <property type="project" value="UniProtKB-KW"/>
</dbReference>
<name>A0A016WDL3_9BILA</name>
<dbReference type="InterPro" id="IPR050951">
    <property type="entry name" value="Retrovirus_Pol_polyprotein"/>
</dbReference>
<keyword evidence="5" id="KW-0479">Metal-binding</keyword>
<dbReference type="PANTHER" id="PTHR37984:SF5">
    <property type="entry name" value="PROTEIN NYNRIN-LIKE"/>
    <property type="match status" value="1"/>
</dbReference>
<feature type="region of interest" description="Disordered" evidence="6">
    <location>
        <begin position="1"/>
        <end position="22"/>
    </location>
</feature>
<keyword evidence="3" id="KW-0540">Nuclease</keyword>
<keyword evidence="5" id="KW-0862">Zinc</keyword>
<reference evidence="9" key="1">
    <citation type="journal article" date="2015" name="Nat. Genet.">
        <title>The genome and transcriptome of the zoonotic hookworm Ancylostoma ceylanicum identify infection-specific gene families.</title>
        <authorList>
            <person name="Schwarz E.M."/>
            <person name="Hu Y."/>
            <person name="Antoshechkin I."/>
            <person name="Miller M.M."/>
            <person name="Sternberg P.W."/>
            <person name="Aroian R.V."/>
        </authorList>
    </citation>
    <scope>NUCLEOTIDE SEQUENCE</scope>
    <source>
        <strain evidence="9">HY135</strain>
    </source>
</reference>
<dbReference type="AlphaFoldDB" id="A0A016WDL3"/>
<keyword evidence="9" id="KW-1185">Reference proteome</keyword>
<gene>
    <name evidence="8" type="primary">Acey_s0796.g2397</name>
    <name evidence="8" type="ORF">Y032_0796g2397</name>
</gene>
<dbReference type="GO" id="GO:0005737">
    <property type="term" value="C:cytoplasm"/>
    <property type="evidence" value="ECO:0007669"/>
    <property type="project" value="UniProtKB-ARBA"/>
</dbReference>
<dbReference type="GO" id="GO:0008270">
    <property type="term" value="F:zinc ion binding"/>
    <property type="evidence" value="ECO:0007669"/>
    <property type="project" value="UniProtKB-KW"/>
</dbReference>
<comment type="caution">
    <text evidence="8">The sequence shown here is derived from an EMBL/GenBank/DDBJ whole genome shotgun (WGS) entry which is preliminary data.</text>
</comment>
<dbReference type="GO" id="GO:0003676">
    <property type="term" value="F:nucleic acid binding"/>
    <property type="evidence" value="ECO:0007669"/>
    <property type="project" value="InterPro"/>
</dbReference>
<dbReference type="PROSITE" id="PS50158">
    <property type="entry name" value="ZF_CCHC"/>
    <property type="match status" value="1"/>
</dbReference>
<dbReference type="GO" id="GO:0004519">
    <property type="term" value="F:endonuclease activity"/>
    <property type="evidence" value="ECO:0007669"/>
    <property type="project" value="UniProtKB-KW"/>
</dbReference>
<dbReference type="InterPro" id="IPR001969">
    <property type="entry name" value="Aspartic_peptidase_AS"/>
</dbReference>
<proteinExistence type="predicted"/>
<evidence type="ECO:0000256" key="1">
    <source>
        <dbReference type="ARBA" id="ARBA00022679"/>
    </source>
</evidence>
<dbReference type="EMBL" id="JARK01000396">
    <property type="protein sequence ID" value="EYC37387.1"/>
    <property type="molecule type" value="Genomic_DNA"/>
</dbReference>
<dbReference type="SUPFAM" id="SSF57756">
    <property type="entry name" value="Retrovirus zinc finger-like domains"/>
    <property type="match status" value="1"/>
</dbReference>
<evidence type="ECO:0000259" key="7">
    <source>
        <dbReference type="PROSITE" id="PS50158"/>
    </source>
</evidence>
<dbReference type="GO" id="GO:0006508">
    <property type="term" value="P:proteolysis"/>
    <property type="evidence" value="ECO:0007669"/>
    <property type="project" value="InterPro"/>
</dbReference>
<evidence type="ECO:0000313" key="9">
    <source>
        <dbReference type="Proteomes" id="UP000024635"/>
    </source>
</evidence>
<evidence type="ECO:0000256" key="2">
    <source>
        <dbReference type="ARBA" id="ARBA00022695"/>
    </source>
</evidence>